<accession>A0A1G9CJ06</accession>
<feature type="domain" description="Phytase-like" evidence="2">
    <location>
        <begin position="66"/>
        <end position="381"/>
    </location>
</feature>
<dbReference type="OrthoDB" id="9798539at2"/>
<evidence type="ECO:0000313" key="4">
    <source>
        <dbReference type="Proteomes" id="UP000199155"/>
    </source>
</evidence>
<dbReference type="InterPro" id="IPR027372">
    <property type="entry name" value="Phytase-like_dom"/>
</dbReference>
<feature type="signal peptide" evidence="1">
    <location>
        <begin position="1"/>
        <end position="29"/>
    </location>
</feature>
<dbReference type="AlphaFoldDB" id="A0A1G9CJ06"/>
<reference evidence="3 4" key="1">
    <citation type="submission" date="2016-10" db="EMBL/GenBank/DDBJ databases">
        <authorList>
            <person name="de Groot N.N."/>
        </authorList>
    </citation>
    <scope>NUCLEOTIDE SEQUENCE [LARGE SCALE GENOMIC DNA]</scope>
    <source>
        <strain evidence="3 4">CGMCC 4.5727</strain>
    </source>
</reference>
<dbReference type="Pfam" id="PF13449">
    <property type="entry name" value="Phytase-like"/>
    <property type="match status" value="1"/>
</dbReference>
<dbReference type="STRING" id="417292.SAMN05421806_108158"/>
<organism evidence="3 4">
    <name type="scientific">Streptomyces indicus</name>
    <dbReference type="NCBI Taxonomy" id="417292"/>
    <lineage>
        <taxon>Bacteria</taxon>
        <taxon>Bacillati</taxon>
        <taxon>Actinomycetota</taxon>
        <taxon>Actinomycetes</taxon>
        <taxon>Kitasatosporales</taxon>
        <taxon>Streptomycetaceae</taxon>
        <taxon>Streptomyces</taxon>
    </lineage>
</organism>
<sequence length="395" mass="43349">MITAMRAPLMRRSLAAALFLSALAPVAVAADPQQSVAEDPRPARPAAHARLLGETTVPHKTEFRGTTVGGLSGIDRDRCTGEYVFLSDDRSFLQPARFYTAKVHVDAEGVHAVRFTGTRPLRGPDGAVYPSPAADAAHAVDPEEIRVDPLTCRYWWAQEGDRPTAADAPLVQPSLQYAARSGAYRGQFRLPTNYAITRDDRGPRRNQSLEAFTFGSRGRVVTSAVEGPLFQDGPVPDTRHGALVRVTQQTRTGRMLGQYAYPIEKIFAESDPDSPWGPDTGVPSVLAFPDDPHRFLVLERTWVAGSGYKIRLYDTTTRGATDIRTVRSLADREDVRPMRKKLVADFHTLGLSTVDNTEGMTWGPRLPTGERTLLVVSDDNFDKEAVTQIAALAIR</sequence>
<name>A0A1G9CJ06_9ACTN</name>
<proteinExistence type="predicted"/>
<keyword evidence="4" id="KW-1185">Reference proteome</keyword>
<evidence type="ECO:0000256" key="1">
    <source>
        <dbReference type="SAM" id="SignalP"/>
    </source>
</evidence>
<feature type="chain" id="PRO_5011478442" evidence="1">
    <location>
        <begin position="30"/>
        <end position="395"/>
    </location>
</feature>
<gene>
    <name evidence="3" type="ORF">SAMN05421806_108158</name>
</gene>
<evidence type="ECO:0000259" key="2">
    <source>
        <dbReference type="Pfam" id="PF13449"/>
    </source>
</evidence>
<dbReference type="Proteomes" id="UP000199155">
    <property type="component" value="Unassembled WGS sequence"/>
</dbReference>
<evidence type="ECO:0000313" key="3">
    <source>
        <dbReference type="EMBL" id="SDK51622.1"/>
    </source>
</evidence>
<protein>
    <submittedName>
        <fullName evidence="3">Uncharacterized conserved protein</fullName>
    </submittedName>
</protein>
<keyword evidence="1" id="KW-0732">Signal</keyword>
<dbReference type="EMBL" id="FNFF01000008">
    <property type="protein sequence ID" value="SDK51622.1"/>
    <property type="molecule type" value="Genomic_DNA"/>
</dbReference>